<evidence type="ECO:0000313" key="2">
    <source>
        <dbReference type="EMBL" id="OYR59886.1"/>
    </source>
</evidence>
<reference evidence="2 3" key="1">
    <citation type="journal article" date="2014" name="Front. Microbiol.">
        <title>Population and genomic analysis of the genus Halorubrum.</title>
        <authorList>
            <person name="Fullmer M.S."/>
            <person name="Soucy S.M."/>
            <person name="Swithers K.S."/>
            <person name="Makkay A.M."/>
            <person name="Wheeler R."/>
            <person name="Ventosa A."/>
            <person name="Gogarten J.P."/>
            <person name="Papke R.T."/>
        </authorList>
    </citation>
    <scope>NUCLEOTIDE SEQUENCE [LARGE SCALE GENOMIC DNA]</scope>
    <source>
        <strain evidence="2 3">LD3</strain>
    </source>
</reference>
<accession>A0A256IUD3</accession>
<sequence>GSGAPGDIDFGEPFDDRVDVLSAPSARSEGDASADVGEGFSAADPETDETADAEADGGAVGSGGEADSDDREAESDDAESASADDADGAATDDIDDWGFGAVEPAEEG</sequence>
<organism evidence="2 3">
    <name type="scientific">Halorubrum ezzemoulense</name>
    <name type="common">Halorubrum chaoviator</name>
    <dbReference type="NCBI Taxonomy" id="337243"/>
    <lineage>
        <taxon>Archaea</taxon>
        <taxon>Methanobacteriati</taxon>
        <taxon>Methanobacteriota</taxon>
        <taxon>Stenosarchaea group</taxon>
        <taxon>Halobacteria</taxon>
        <taxon>Halobacteriales</taxon>
        <taxon>Haloferacaceae</taxon>
        <taxon>Halorubrum</taxon>
    </lineage>
</organism>
<name>A0A256IUD3_HALEZ</name>
<feature type="region of interest" description="Disordered" evidence="1">
    <location>
        <begin position="1"/>
        <end position="108"/>
    </location>
</feature>
<evidence type="ECO:0000313" key="3">
    <source>
        <dbReference type="Proteomes" id="UP000216409"/>
    </source>
</evidence>
<comment type="caution">
    <text evidence="2">The sequence shown here is derived from an EMBL/GenBank/DDBJ whole genome shotgun (WGS) entry which is preliminary data.</text>
</comment>
<dbReference type="AlphaFoldDB" id="A0A256IUD3"/>
<feature type="non-terminal residue" evidence="2">
    <location>
        <position position="1"/>
    </location>
</feature>
<feature type="compositionally biased region" description="Acidic residues" evidence="1">
    <location>
        <begin position="45"/>
        <end position="55"/>
    </location>
</feature>
<dbReference type="EMBL" id="NHOW01000129">
    <property type="protein sequence ID" value="OYR59886.1"/>
    <property type="molecule type" value="Genomic_DNA"/>
</dbReference>
<evidence type="ECO:0000256" key="1">
    <source>
        <dbReference type="SAM" id="MobiDB-lite"/>
    </source>
</evidence>
<gene>
    <name evidence="2" type="ORF">DJ83_11385</name>
</gene>
<protein>
    <submittedName>
        <fullName evidence="2">Uncharacterized protein</fullName>
    </submittedName>
</protein>
<proteinExistence type="predicted"/>
<dbReference type="Proteomes" id="UP000216409">
    <property type="component" value="Unassembled WGS sequence"/>
</dbReference>
<feature type="compositionally biased region" description="Acidic residues" evidence="1">
    <location>
        <begin position="66"/>
        <end position="96"/>
    </location>
</feature>